<dbReference type="KEGG" id="blac:94347089"/>
<keyword evidence="2" id="KW-1185">Reference proteome</keyword>
<reference evidence="1 2" key="1">
    <citation type="journal article" date="2021" name="Genome Biol.">
        <title>AFLAP: assembly-free linkage analysis pipeline using k-mers from genome sequencing data.</title>
        <authorList>
            <person name="Fletcher K."/>
            <person name="Zhang L."/>
            <person name="Gil J."/>
            <person name="Han R."/>
            <person name="Cavanaugh K."/>
            <person name="Michelmore R."/>
        </authorList>
    </citation>
    <scope>NUCLEOTIDE SEQUENCE [LARGE SCALE GENOMIC DNA]</scope>
    <source>
        <strain evidence="1 2">SF5</strain>
    </source>
</reference>
<gene>
    <name evidence="1" type="ORF">CCR75_003321</name>
</gene>
<dbReference type="OrthoDB" id="125294at2759"/>
<accession>A0A976ILG3</accession>
<dbReference type="RefSeq" id="XP_067823479.1">
    <property type="nucleotide sequence ID" value="XM_067961418.1"/>
</dbReference>
<comment type="caution">
    <text evidence="1">The sequence shown here is derived from an EMBL/GenBank/DDBJ whole genome shotgun (WGS) entry which is preliminary data.</text>
</comment>
<dbReference type="Proteomes" id="UP000294530">
    <property type="component" value="Unassembled WGS sequence"/>
</dbReference>
<dbReference type="PANTHER" id="PTHR19446">
    <property type="entry name" value="REVERSE TRANSCRIPTASES"/>
    <property type="match status" value="1"/>
</dbReference>
<name>A0A976ILG3_BRELC</name>
<sequence length="457" mass="51830">MDSWQENHWTSHWMAVQINLRSDTTLVVIVYAPSEKDERLQGYDEPILIGGDFNCTLTPRLDDSIALRRLLGRAQLSDVLDDDIEQAEDEQAIAHFHATAHTLFLHIVRRWIGQLPSRSLDWGAASCSARPQATARKSGSWILTSGLISKITATIELAQRQVDDTASVPTSDCLTARRLADWGDTWKIRLRKILLATTKQARQGLTKRYRQRLRRLYIRLGPALLDARSSEASQVRSQTQRRDHSSLIDTSVDLRKKVSECRRLWQRTKKERLLLQYTYSPGETSRRVYTRVSTRFQDNTIVFLGSKAQLGSNRSQELADEMADGWGQIMTHSFARFEETAAFLDRAAPPAQVDDFSVTSSISTEDVSAALKRLRRGKAAGPDELNDTFYRDYAAELAPISAALYTRWLECSVLLASFEETNTQCLKKTAASALPLDHRLIVFLNSDYKLFTQILSF</sequence>
<evidence type="ECO:0000313" key="1">
    <source>
        <dbReference type="EMBL" id="TDH73981.1"/>
    </source>
</evidence>
<dbReference type="AlphaFoldDB" id="A0A976ILG3"/>
<dbReference type="EMBL" id="SHOA02000028">
    <property type="protein sequence ID" value="TDH73981.1"/>
    <property type="molecule type" value="Genomic_DNA"/>
</dbReference>
<protein>
    <submittedName>
        <fullName evidence="1">Uncharacterized protein</fullName>
    </submittedName>
</protein>
<organism evidence="1 2">
    <name type="scientific">Bremia lactucae</name>
    <name type="common">Lettuce downy mildew</name>
    <dbReference type="NCBI Taxonomy" id="4779"/>
    <lineage>
        <taxon>Eukaryota</taxon>
        <taxon>Sar</taxon>
        <taxon>Stramenopiles</taxon>
        <taxon>Oomycota</taxon>
        <taxon>Peronosporomycetes</taxon>
        <taxon>Peronosporales</taxon>
        <taxon>Peronosporaceae</taxon>
        <taxon>Bremia</taxon>
    </lineage>
</organism>
<proteinExistence type="predicted"/>
<evidence type="ECO:0000313" key="2">
    <source>
        <dbReference type="Proteomes" id="UP000294530"/>
    </source>
</evidence>
<dbReference type="GeneID" id="94347089"/>